<dbReference type="SUPFAM" id="SSF51905">
    <property type="entry name" value="FAD/NAD(P)-binding domain"/>
    <property type="match status" value="1"/>
</dbReference>
<evidence type="ECO:0000313" key="5">
    <source>
        <dbReference type="Proteomes" id="UP001501303"/>
    </source>
</evidence>
<comment type="caution">
    <text evidence="4">The sequence shown here is derived from an EMBL/GenBank/DDBJ whole genome shotgun (WGS) entry which is preliminary data.</text>
</comment>
<dbReference type="InterPro" id="IPR050493">
    <property type="entry name" value="FAD-dep_Monooxygenase_BioMet"/>
</dbReference>
<dbReference type="PRINTS" id="PR00420">
    <property type="entry name" value="RNGMNOXGNASE"/>
</dbReference>
<protein>
    <submittedName>
        <fullName evidence="4">2-heptyl-3-hydroxy-4(1H)-quinolone synthase</fullName>
    </submittedName>
</protein>
<dbReference type="InterPro" id="IPR002938">
    <property type="entry name" value="FAD-bd"/>
</dbReference>
<keyword evidence="5" id="KW-1185">Reference proteome</keyword>
<dbReference type="Gene3D" id="3.50.50.60">
    <property type="entry name" value="FAD/NAD(P)-binding domain"/>
    <property type="match status" value="1"/>
</dbReference>
<dbReference type="Proteomes" id="UP001501303">
    <property type="component" value="Unassembled WGS sequence"/>
</dbReference>
<dbReference type="PANTHER" id="PTHR13789">
    <property type="entry name" value="MONOOXYGENASE"/>
    <property type="match status" value="1"/>
</dbReference>
<gene>
    <name evidence="4" type="primary">pqsH</name>
    <name evidence="4" type="ORF">GCM10009716_06780</name>
</gene>
<dbReference type="InterPro" id="IPR036188">
    <property type="entry name" value="FAD/NAD-bd_sf"/>
</dbReference>
<dbReference type="RefSeq" id="WP_344258713.1">
    <property type="nucleotide sequence ID" value="NZ_BAAAMJ010000008.1"/>
</dbReference>
<organism evidence="4 5">
    <name type="scientific">Streptomyces sodiiphilus</name>
    <dbReference type="NCBI Taxonomy" id="226217"/>
    <lineage>
        <taxon>Bacteria</taxon>
        <taxon>Bacillati</taxon>
        <taxon>Actinomycetota</taxon>
        <taxon>Actinomycetes</taxon>
        <taxon>Kitasatosporales</taxon>
        <taxon>Streptomycetaceae</taxon>
        <taxon>Streptomyces</taxon>
    </lineage>
</organism>
<name>A0ABN2NSR2_9ACTN</name>
<sequence length="385" mass="40665">MNILVVGGGIGGLTAALALTRAGHHVTLAERAPAFEPVGAGIILAPNATGVLAALGVGLAGHGHALPSLDLLRADGKLLGRVETQRLSGRFGPLWSLTRPALHAALLDALPPQVQVIHGHSPSALRDTGTAVEVRFEDGGTESYDLVVGADGIRSTVRELLLGPLALRYSGVTCWRGITRNPGLTRAAEAWGDGTRVGTVPLPGERLYYFLVRTAPPRAPAPDWPGGFRDVFRGYRADAGALLDALTERPPLHHDLEELPAPVWGRGRVVLLGDAAHAMTPNQGQGAAMAVEDAYALARALAPGAEGALSRYTALRHRRVRRVQLTSRRLGQAAGWRGPVVRAARDTLVRAMPRPLADAQYRRLVQPALDLVGTSRPDGTGVSTR</sequence>
<keyword evidence="1" id="KW-0560">Oxidoreductase</keyword>
<reference evidence="4 5" key="1">
    <citation type="journal article" date="2019" name="Int. J. Syst. Evol. Microbiol.">
        <title>The Global Catalogue of Microorganisms (GCM) 10K type strain sequencing project: providing services to taxonomists for standard genome sequencing and annotation.</title>
        <authorList>
            <consortium name="The Broad Institute Genomics Platform"/>
            <consortium name="The Broad Institute Genome Sequencing Center for Infectious Disease"/>
            <person name="Wu L."/>
            <person name="Ma J."/>
        </authorList>
    </citation>
    <scope>NUCLEOTIDE SEQUENCE [LARGE SCALE GENOMIC DNA]</scope>
    <source>
        <strain evidence="4 5">JCM 13581</strain>
    </source>
</reference>
<accession>A0ABN2NSR2</accession>
<dbReference type="PANTHER" id="PTHR13789:SF309">
    <property type="entry name" value="PUTATIVE (AFU_ORTHOLOGUE AFUA_6G14510)-RELATED"/>
    <property type="match status" value="1"/>
</dbReference>
<keyword evidence="2" id="KW-0503">Monooxygenase</keyword>
<feature type="domain" description="FAD-binding" evidence="3">
    <location>
        <begin position="2"/>
        <end position="160"/>
    </location>
</feature>
<evidence type="ECO:0000313" key="4">
    <source>
        <dbReference type="EMBL" id="GAA1899648.1"/>
    </source>
</evidence>
<proteinExistence type="predicted"/>
<evidence type="ECO:0000256" key="1">
    <source>
        <dbReference type="ARBA" id="ARBA00023002"/>
    </source>
</evidence>
<feature type="domain" description="FAD-binding" evidence="3">
    <location>
        <begin position="264"/>
        <end position="323"/>
    </location>
</feature>
<dbReference type="EMBL" id="BAAAMJ010000008">
    <property type="protein sequence ID" value="GAA1899648.1"/>
    <property type="molecule type" value="Genomic_DNA"/>
</dbReference>
<evidence type="ECO:0000259" key="3">
    <source>
        <dbReference type="Pfam" id="PF01494"/>
    </source>
</evidence>
<dbReference type="Pfam" id="PF01494">
    <property type="entry name" value="FAD_binding_3"/>
    <property type="match status" value="2"/>
</dbReference>
<evidence type="ECO:0000256" key="2">
    <source>
        <dbReference type="ARBA" id="ARBA00023033"/>
    </source>
</evidence>